<dbReference type="GO" id="GO:0009252">
    <property type="term" value="P:peptidoglycan biosynthetic process"/>
    <property type="evidence" value="ECO:0007669"/>
    <property type="project" value="UniProtKB-UniRule"/>
</dbReference>
<protein>
    <recommendedName>
        <fullName evidence="7">UDP-N-acetylmuramoyl-L-alanyl-D-glutamate--2,6-diaminopimelate ligase</fullName>
        <ecNumber evidence="7">6.3.2.13</ecNumber>
    </recommendedName>
    <alternativeName>
        <fullName evidence="7">Meso-A2pm-adding enzyme</fullName>
    </alternativeName>
    <alternativeName>
        <fullName evidence="7">Meso-diaminopimelate-adding enzyme</fullName>
    </alternativeName>
    <alternativeName>
        <fullName evidence="7">UDP-MurNAc-L-Ala-D-Glu:meso-diaminopimelate ligase</fullName>
    </alternativeName>
    <alternativeName>
        <fullName evidence="7">UDP-MurNAc-tripeptide synthetase</fullName>
    </alternativeName>
    <alternativeName>
        <fullName evidence="7">UDP-N-acetylmuramyl-tripeptide synthetase</fullName>
    </alternativeName>
</protein>
<dbReference type="SUPFAM" id="SSF63418">
    <property type="entry name" value="MurE/MurF N-terminal domain"/>
    <property type="match status" value="1"/>
</dbReference>
<keyword evidence="7" id="KW-0547">Nucleotide-binding</keyword>
<keyword evidence="4 7" id="KW-0573">Peptidoglycan synthesis</keyword>
<dbReference type="InterPro" id="IPR004101">
    <property type="entry name" value="Mur_ligase_C"/>
</dbReference>
<dbReference type="HAMAP" id="MF_00208">
    <property type="entry name" value="MurE"/>
    <property type="match status" value="1"/>
</dbReference>
<dbReference type="GO" id="GO:0071555">
    <property type="term" value="P:cell wall organization"/>
    <property type="evidence" value="ECO:0007669"/>
    <property type="project" value="UniProtKB-KW"/>
</dbReference>
<dbReference type="InterPro" id="IPR036615">
    <property type="entry name" value="Mur_ligase_C_dom_sf"/>
</dbReference>
<evidence type="ECO:0000256" key="1">
    <source>
        <dbReference type="ARBA" id="ARBA00005898"/>
    </source>
</evidence>
<comment type="subcellular location">
    <subcellularLocation>
        <location evidence="7 8">Cytoplasm</location>
    </subcellularLocation>
</comment>
<dbReference type="GO" id="GO:0000287">
    <property type="term" value="F:magnesium ion binding"/>
    <property type="evidence" value="ECO:0007669"/>
    <property type="project" value="UniProtKB-UniRule"/>
</dbReference>
<feature type="modified residue" description="N6-carboxylysine" evidence="7">
    <location>
        <position position="218"/>
    </location>
</feature>
<feature type="domain" description="Mur ligase central" evidence="11">
    <location>
        <begin position="107"/>
        <end position="310"/>
    </location>
</feature>
<dbReference type="Pfam" id="PF08245">
    <property type="entry name" value="Mur_ligase_M"/>
    <property type="match status" value="1"/>
</dbReference>
<keyword evidence="7" id="KW-0067">ATP-binding</keyword>
<evidence type="ECO:0000256" key="6">
    <source>
        <dbReference type="ARBA" id="ARBA00023316"/>
    </source>
</evidence>
<dbReference type="Gene3D" id="3.40.1190.10">
    <property type="entry name" value="Mur-like, catalytic domain"/>
    <property type="match status" value="1"/>
</dbReference>
<accession>A0A518CSH0</accession>
<dbReference type="InterPro" id="IPR035911">
    <property type="entry name" value="MurE/MurF_N"/>
</dbReference>
<dbReference type="EC" id="6.3.2.13" evidence="7"/>
<dbReference type="InterPro" id="IPR005761">
    <property type="entry name" value="UDP-N-AcMur-Glu-dNH2Pim_ligase"/>
</dbReference>
<dbReference type="Gene3D" id="3.90.190.20">
    <property type="entry name" value="Mur ligase, C-terminal domain"/>
    <property type="match status" value="1"/>
</dbReference>
<keyword evidence="5 7" id="KW-0131">Cell cycle</keyword>
<feature type="domain" description="Mur ligase C-terminal" evidence="10">
    <location>
        <begin position="332"/>
        <end position="460"/>
    </location>
</feature>
<dbReference type="GO" id="GO:0005524">
    <property type="term" value="F:ATP binding"/>
    <property type="evidence" value="ECO:0007669"/>
    <property type="project" value="UniProtKB-UniRule"/>
</dbReference>
<evidence type="ECO:0000256" key="7">
    <source>
        <dbReference type="HAMAP-Rule" id="MF_00208"/>
    </source>
</evidence>
<evidence type="ECO:0000256" key="8">
    <source>
        <dbReference type="RuleBase" id="RU004135"/>
    </source>
</evidence>
<feature type="binding site" evidence="7">
    <location>
        <position position="462"/>
    </location>
    <ligand>
        <name>meso-2,6-diaminopimelate</name>
        <dbReference type="ChEBI" id="CHEBI:57791"/>
    </ligand>
</feature>
<evidence type="ECO:0000313" key="12">
    <source>
        <dbReference type="EMBL" id="QDU82134.1"/>
    </source>
</evidence>
<evidence type="ECO:0000259" key="9">
    <source>
        <dbReference type="Pfam" id="PF01225"/>
    </source>
</evidence>
<dbReference type="SUPFAM" id="SSF53244">
    <property type="entry name" value="MurD-like peptide ligases, peptide-binding domain"/>
    <property type="match status" value="1"/>
</dbReference>
<evidence type="ECO:0000256" key="5">
    <source>
        <dbReference type="ARBA" id="ARBA00023306"/>
    </source>
</evidence>
<feature type="binding site" evidence="7">
    <location>
        <position position="184"/>
    </location>
    <ligand>
        <name>UDP-N-acetyl-alpha-D-muramoyl-L-alanyl-D-glutamate</name>
        <dbReference type="ChEBI" id="CHEBI:83900"/>
    </ligand>
</feature>
<evidence type="ECO:0000256" key="4">
    <source>
        <dbReference type="ARBA" id="ARBA00022984"/>
    </source>
</evidence>
<dbReference type="KEGG" id="plon:Pla110_38890"/>
<feature type="domain" description="Mur ligase N-terminal catalytic" evidence="9">
    <location>
        <begin position="29"/>
        <end position="90"/>
    </location>
</feature>
<feature type="short sequence motif" description="Meso-diaminopimelate recognition motif" evidence="7">
    <location>
        <begin position="404"/>
        <end position="407"/>
    </location>
</feature>
<comment type="function">
    <text evidence="7">Catalyzes the addition of meso-diaminopimelic acid to the nucleotide precursor UDP-N-acetylmuramoyl-L-alanyl-D-glutamate (UMAG) in the biosynthesis of bacterial cell-wall peptidoglycan.</text>
</comment>
<dbReference type="InterPro" id="IPR036565">
    <property type="entry name" value="Mur-like_cat_sf"/>
</dbReference>
<dbReference type="GO" id="GO:0008765">
    <property type="term" value="F:UDP-N-acetylmuramoylalanyl-D-glutamate-2,6-diaminopimelate ligase activity"/>
    <property type="evidence" value="ECO:0007669"/>
    <property type="project" value="UniProtKB-UniRule"/>
</dbReference>
<comment type="similarity">
    <text evidence="1 7">Belongs to the MurCDEF family. MurE subfamily.</text>
</comment>
<dbReference type="PANTHER" id="PTHR23135:SF4">
    <property type="entry name" value="UDP-N-ACETYLMURAMOYL-L-ALANYL-D-GLUTAMATE--2,6-DIAMINOPIMELATE LIGASE MURE HOMOLOG, CHLOROPLASTIC"/>
    <property type="match status" value="1"/>
</dbReference>
<feature type="binding site" evidence="7">
    <location>
        <position position="381"/>
    </location>
    <ligand>
        <name>meso-2,6-diaminopimelate</name>
        <dbReference type="ChEBI" id="CHEBI:57791"/>
    </ligand>
</feature>
<name>A0A518CSH0_9PLAN</name>
<keyword evidence="3 7" id="KW-0133">Cell shape</keyword>
<gene>
    <name evidence="7 12" type="primary">murE</name>
    <name evidence="12" type="ORF">Pla110_38890</name>
</gene>
<evidence type="ECO:0000313" key="13">
    <source>
        <dbReference type="Proteomes" id="UP000317178"/>
    </source>
</evidence>
<dbReference type="GO" id="GO:0005737">
    <property type="term" value="C:cytoplasm"/>
    <property type="evidence" value="ECO:0007669"/>
    <property type="project" value="UniProtKB-SubCell"/>
</dbReference>
<dbReference type="Pfam" id="PF01225">
    <property type="entry name" value="Mur_ligase"/>
    <property type="match status" value="1"/>
</dbReference>
<dbReference type="OrthoDB" id="9800958at2"/>
<dbReference type="InterPro" id="IPR013221">
    <property type="entry name" value="Mur_ligase_cen"/>
</dbReference>
<dbReference type="NCBIfam" id="TIGR01085">
    <property type="entry name" value="murE"/>
    <property type="match status" value="1"/>
</dbReference>
<keyword evidence="7" id="KW-0460">Magnesium</keyword>
<keyword evidence="6 7" id="KW-0961">Cell wall biogenesis/degradation</keyword>
<dbReference type="Gene3D" id="3.40.1390.10">
    <property type="entry name" value="MurE/MurF, N-terminal domain"/>
    <property type="match status" value="1"/>
</dbReference>
<feature type="binding site" evidence="7">
    <location>
        <position position="458"/>
    </location>
    <ligand>
        <name>meso-2,6-diaminopimelate</name>
        <dbReference type="ChEBI" id="CHEBI:57791"/>
    </ligand>
</feature>
<evidence type="ECO:0000256" key="2">
    <source>
        <dbReference type="ARBA" id="ARBA00022618"/>
    </source>
</evidence>
<dbReference type="InterPro" id="IPR000713">
    <property type="entry name" value="Mur_ligase_N"/>
</dbReference>
<sequence length="498" mass="54711">MFPVSLRKLFPFASFVSCADIWVQHATDDSRHCRSGSLFAAIEGTQHQGTSFIQDAHANGATAFLVNRPRPDIPLPQCIVKDVRKAYAELCAALSGNPSRNLSLLGVTGTNGKTSVTWMTRAIIEAAQKKTGLLGTIENYDGHETTPSLLTTPGPAEFQSALRRMVRQGCDYAVTEVSSHALDQNRVSGSRFRAVAVTNVTHDHLDYHENYEAYLAAKCRILEHCSAATTVVINLDDEGSCQVGDRVHERQELLTVSLESPTADLYAEVIDETFERTRFVLHYQGDTIPIESSLLGRHNLSNCLMAAALAFACGLPMEAVITGIQHLELIPGRMQKVPVEDGPNIIVDYAHTADALEQTINALKTVTRGKLFCVFGAGGDRDRTKRPEMGRVASRADVVVLTSDNPRMEDPYVIMEQIEEGLHESGTHPEIHQEADRQLAIQWALIRAEAGDTVLIAGKGHEKTQIHGVEEIPFDDVAIIQQYIAARSWVRSSLTVNH</sequence>
<feature type="binding site" evidence="7">
    <location>
        <position position="30"/>
    </location>
    <ligand>
        <name>UDP-N-acetyl-alpha-D-muramoyl-L-alanyl-D-glutamate</name>
        <dbReference type="ChEBI" id="CHEBI:83900"/>
    </ligand>
</feature>
<dbReference type="GO" id="GO:0008360">
    <property type="term" value="P:regulation of cell shape"/>
    <property type="evidence" value="ECO:0007669"/>
    <property type="project" value="UniProtKB-KW"/>
</dbReference>
<dbReference type="Pfam" id="PF02875">
    <property type="entry name" value="Mur_ligase_C"/>
    <property type="match status" value="1"/>
</dbReference>
<feature type="binding site" evidence="7">
    <location>
        <begin position="109"/>
        <end position="115"/>
    </location>
    <ligand>
        <name>ATP</name>
        <dbReference type="ChEBI" id="CHEBI:30616"/>
    </ligand>
</feature>
<comment type="pathway">
    <text evidence="7 8">Cell wall biogenesis; peptidoglycan biosynthesis.</text>
</comment>
<comment type="cofactor">
    <cofactor evidence="7">
        <name>Mg(2+)</name>
        <dbReference type="ChEBI" id="CHEBI:18420"/>
    </cofactor>
</comment>
<dbReference type="NCBIfam" id="NF001126">
    <property type="entry name" value="PRK00139.1-4"/>
    <property type="match status" value="1"/>
</dbReference>
<keyword evidence="2 7" id="KW-0132">Cell division</keyword>
<evidence type="ECO:0000259" key="10">
    <source>
        <dbReference type="Pfam" id="PF02875"/>
    </source>
</evidence>
<organism evidence="12 13">
    <name type="scientific">Polystyrenella longa</name>
    <dbReference type="NCBI Taxonomy" id="2528007"/>
    <lineage>
        <taxon>Bacteria</taxon>
        <taxon>Pseudomonadati</taxon>
        <taxon>Planctomycetota</taxon>
        <taxon>Planctomycetia</taxon>
        <taxon>Planctomycetales</taxon>
        <taxon>Planctomycetaceae</taxon>
        <taxon>Polystyrenella</taxon>
    </lineage>
</organism>
<evidence type="ECO:0000259" key="11">
    <source>
        <dbReference type="Pfam" id="PF08245"/>
    </source>
</evidence>
<feature type="binding site" evidence="7">
    <location>
        <begin position="404"/>
        <end position="407"/>
    </location>
    <ligand>
        <name>meso-2,6-diaminopimelate</name>
        <dbReference type="ChEBI" id="CHEBI:57791"/>
    </ligand>
</feature>
<feature type="binding site" evidence="7">
    <location>
        <begin position="151"/>
        <end position="152"/>
    </location>
    <ligand>
        <name>UDP-N-acetyl-alpha-D-muramoyl-L-alanyl-D-glutamate</name>
        <dbReference type="ChEBI" id="CHEBI:83900"/>
    </ligand>
</feature>
<keyword evidence="7 12" id="KW-0436">Ligase</keyword>
<dbReference type="RefSeq" id="WP_144998066.1">
    <property type="nucleotide sequence ID" value="NZ_CP036281.1"/>
</dbReference>
<dbReference type="AlphaFoldDB" id="A0A518CSH0"/>
<keyword evidence="7" id="KW-0963">Cytoplasm</keyword>
<dbReference type="EMBL" id="CP036281">
    <property type="protein sequence ID" value="QDU82134.1"/>
    <property type="molecule type" value="Genomic_DNA"/>
</dbReference>
<dbReference type="GO" id="GO:0051301">
    <property type="term" value="P:cell division"/>
    <property type="evidence" value="ECO:0007669"/>
    <property type="project" value="UniProtKB-KW"/>
</dbReference>
<feature type="binding site" evidence="7">
    <location>
        <position position="186"/>
    </location>
    <ligand>
        <name>UDP-N-acetyl-alpha-D-muramoyl-L-alanyl-D-glutamate</name>
        <dbReference type="ChEBI" id="CHEBI:83900"/>
    </ligand>
</feature>
<evidence type="ECO:0000256" key="3">
    <source>
        <dbReference type="ARBA" id="ARBA00022960"/>
    </source>
</evidence>
<dbReference type="SUPFAM" id="SSF53623">
    <property type="entry name" value="MurD-like peptide ligases, catalytic domain"/>
    <property type="match status" value="1"/>
</dbReference>
<keyword evidence="13" id="KW-1185">Reference proteome</keyword>
<comment type="caution">
    <text evidence="7">Lacks conserved residue(s) required for the propagation of feature annotation.</text>
</comment>
<dbReference type="UniPathway" id="UPA00219"/>
<comment type="catalytic activity">
    <reaction evidence="7">
        <text>UDP-N-acetyl-alpha-D-muramoyl-L-alanyl-D-glutamate + meso-2,6-diaminopimelate + ATP = UDP-N-acetyl-alpha-D-muramoyl-L-alanyl-gamma-D-glutamyl-meso-2,6-diaminopimelate + ADP + phosphate + H(+)</text>
        <dbReference type="Rhea" id="RHEA:23676"/>
        <dbReference type="ChEBI" id="CHEBI:15378"/>
        <dbReference type="ChEBI" id="CHEBI:30616"/>
        <dbReference type="ChEBI" id="CHEBI:43474"/>
        <dbReference type="ChEBI" id="CHEBI:57791"/>
        <dbReference type="ChEBI" id="CHEBI:83900"/>
        <dbReference type="ChEBI" id="CHEBI:83905"/>
        <dbReference type="ChEBI" id="CHEBI:456216"/>
        <dbReference type="EC" id="6.3.2.13"/>
    </reaction>
</comment>
<dbReference type="Proteomes" id="UP000317178">
    <property type="component" value="Chromosome"/>
</dbReference>
<dbReference type="PANTHER" id="PTHR23135">
    <property type="entry name" value="MUR LIGASE FAMILY MEMBER"/>
    <property type="match status" value="1"/>
</dbReference>
<comment type="PTM">
    <text evidence="7">Carboxylation is probably crucial for Mg(2+) binding and, consequently, for the gamma-phosphate positioning of ATP.</text>
</comment>
<proteinExistence type="inferred from homology"/>
<reference evidence="12 13" key="1">
    <citation type="submission" date="2019-02" db="EMBL/GenBank/DDBJ databases">
        <title>Deep-cultivation of Planctomycetes and their phenomic and genomic characterization uncovers novel biology.</title>
        <authorList>
            <person name="Wiegand S."/>
            <person name="Jogler M."/>
            <person name="Boedeker C."/>
            <person name="Pinto D."/>
            <person name="Vollmers J."/>
            <person name="Rivas-Marin E."/>
            <person name="Kohn T."/>
            <person name="Peeters S.H."/>
            <person name="Heuer A."/>
            <person name="Rast P."/>
            <person name="Oberbeckmann S."/>
            <person name="Bunk B."/>
            <person name="Jeske O."/>
            <person name="Meyerdierks A."/>
            <person name="Storesund J.E."/>
            <person name="Kallscheuer N."/>
            <person name="Luecker S."/>
            <person name="Lage O.M."/>
            <person name="Pohl T."/>
            <person name="Merkel B.J."/>
            <person name="Hornburger P."/>
            <person name="Mueller R.-W."/>
            <person name="Bruemmer F."/>
            <person name="Labrenz M."/>
            <person name="Spormann A.M."/>
            <person name="Op den Camp H."/>
            <person name="Overmann J."/>
            <person name="Amann R."/>
            <person name="Jetten M.S.M."/>
            <person name="Mascher T."/>
            <person name="Medema M.H."/>
            <person name="Devos D.P."/>
            <person name="Kaster A.-K."/>
            <person name="Ovreas L."/>
            <person name="Rohde M."/>
            <person name="Galperin M.Y."/>
            <person name="Jogler C."/>
        </authorList>
    </citation>
    <scope>NUCLEOTIDE SEQUENCE [LARGE SCALE GENOMIC DNA]</scope>
    <source>
        <strain evidence="12 13">Pla110</strain>
    </source>
</reference>
<feature type="binding site" evidence="7">
    <location>
        <position position="178"/>
    </location>
    <ligand>
        <name>UDP-N-acetyl-alpha-D-muramoyl-L-alanyl-D-glutamate</name>
        <dbReference type="ChEBI" id="CHEBI:83900"/>
    </ligand>
</feature>